<dbReference type="EMBL" id="QJNU01000373">
    <property type="protein sequence ID" value="RYP00922.1"/>
    <property type="molecule type" value="Genomic_DNA"/>
</dbReference>
<keyword evidence="4" id="KW-1185">Reference proteome</keyword>
<dbReference type="PANTHER" id="PTHR12203:SF107">
    <property type="entry name" value="GLYCOSYL TRANSFERASE CAP10 DOMAIN-CONTAINING PROTEIN"/>
    <property type="match status" value="1"/>
</dbReference>
<comment type="caution">
    <text evidence="3">The sequence shown here is derived from an EMBL/GenBank/DDBJ whole genome shotgun (WGS) entry which is preliminary data.</text>
</comment>
<name>A0A4Q4T6Y4_9PEZI</name>
<dbReference type="AlphaFoldDB" id="A0A4Q4T6Y4"/>
<evidence type="ECO:0000313" key="4">
    <source>
        <dbReference type="Proteomes" id="UP000293360"/>
    </source>
</evidence>
<dbReference type="Pfam" id="PF05686">
    <property type="entry name" value="Glyco_transf_90"/>
    <property type="match status" value="1"/>
</dbReference>
<dbReference type="OrthoDB" id="202415at2759"/>
<gene>
    <name evidence="3" type="ORF">DL764_006345</name>
</gene>
<dbReference type="InterPro" id="IPR051091">
    <property type="entry name" value="O-Glucosyltr/Glycosyltrsf_90"/>
</dbReference>
<sequence length="474" mass="55469">MHKPMYAQERPLAFSCRRLQWLLPAILLSAITVTVWRHEFTYPVLSATPKVQQTGKGGTQVKEAGEHHAPASAPHTKPAEPWNFDLQRDELNFGLSDEQCQIAFPDLYYELDRARDHLLKQNRKLTEEDVQVDKEGPTNSWRHGEFHCMIYDGELYVINEVKGDPDRSRGLAALANIYRALTAIPNPRSIPNIEFVFDIEDKADLGETQPDRIRWAWARPKDNPWLWVMPDFDGWAYPDDVVGGYVNFRDDVRDVEAEFKEGWHDKEAKLSWRGSLAVNTSLRQGLVAAAENKSWSDVEAIDWHNRSNIMAMTDFCRYQYVAHTEGNSWSGRLRYLQNCDNVPVIHKLEYVAHYYPLLKDSGPHQNYVKVERDWSDLDETMEALLKDPQKSHRIAAESTRVFRDRYLTPAAEACYWRKMFRNWRQVMAFEPRKYDTFENGTKVRRGVSWERFAFRQKHSFEHGFLEPDLQEENE</sequence>
<feature type="region of interest" description="Disordered" evidence="1">
    <location>
        <begin position="51"/>
        <end position="80"/>
    </location>
</feature>
<dbReference type="InterPro" id="IPR006598">
    <property type="entry name" value="CAP10"/>
</dbReference>
<feature type="domain" description="Glycosyl transferase CAP10" evidence="2">
    <location>
        <begin position="189"/>
        <end position="430"/>
    </location>
</feature>
<organism evidence="3 4">
    <name type="scientific">Monosporascus ibericus</name>
    <dbReference type="NCBI Taxonomy" id="155417"/>
    <lineage>
        <taxon>Eukaryota</taxon>
        <taxon>Fungi</taxon>
        <taxon>Dikarya</taxon>
        <taxon>Ascomycota</taxon>
        <taxon>Pezizomycotina</taxon>
        <taxon>Sordariomycetes</taxon>
        <taxon>Xylariomycetidae</taxon>
        <taxon>Xylariales</taxon>
        <taxon>Xylariales incertae sedis</taxon>
        <taxon>Monosporascus</taxon>
    </lineage>
</organism>
<dbReference type="PANTHER" id="PTHR12203">
    <property type="entry name" value="KDEL LYS-ASP-GLU-LEU CONTAINING - RELATED"/>
    <property type="match status" value="1"/>
</dbReference>
<evidence type="ECO:0000313" key="3">
    <source>
        <dbReference type="EMBL" id="RYP00922.1"/>
    </source>
</evidence>
<dbReference type="Proteomes" id="UP000293360">
    <property type="component" value="Unassembled WGS sequence"/>
</dbReference>
<evidence type="ECO:0000256" key="1">
    <source>
        <dbReference type="SAM" id="MobiDB-lite"/>
    </source>
</evidence>
<proteinExistence type="predicted"/>
<accession>A0A4Q4T6Y4</accession>
<reference evidence="3 4" key="1">
    <citation type="submission" date="2018-06" db="EMBL/GenBank/DDBJ databases">
        <title>Complete Genomes of Monosporascus.</title>
        <authorList>
            <person name="Robinson A.J."/>
            <person name="Natvig D.O."/>
        </authorList>
    </citation>
    <scope>NUCLEOTIDE SEQUENCE [LARGE SCALE GENOMIC DNA]</scope>
    <source>
        <strain evidence="3 4">CBS 110550</strain>
    </source>
</reference>
<dbReference type="SMART" id="SM00672">
    <property type="entry name" value="CAP10"/>
    <property type="match status" value="1"/>
</dbReference>
<evidence type="ECO:0000259" key="2">
    <source>
        <dbReference type="SMART" id="SM00672"/>
    </source>
</evidence>
<protein>
    <recommendedName>
        <fullName evidence="2">Glycosyl transferase CAP10 domain-containing protein</fullName>
    </recommendedName>
</protein>